<dbReference type="EMBL" id="LT934111">
    <property type="protein sequence ID" value="VAH04247.1"/>
    <property type="molecule type" value="Genomic_DNA"/>
</dbReference>
<dbReference type="InterPro" id="IPR003653">
    <property type="entry name" value="Peptidase_C48_C"/>
</dbReference>
<evidence type="ECO:0000256" key="2">
    <source>
        <dbReference type="ARBA" id="ARBA00022670"/>
    </source>
</evidence>
<feature type="domain" description="Ubiquitin-like protease family profile" evidence="5">
    <location>
        <begin position="118"/>
        <end position="245"/>
    </location>
</feature>
<dbReference type="GO" id="GO:0008234">
    <property type="term" value="F:cysteine-type peptidase activity"/>
    <property type="evidence" value="ECO:0007669"/>
    <property type="project" value="InterPro"/>
</dbReference>
<feature type="compositionally biased region" description="Basic and acidic residues" evidence="4">
    <location>
        <begin position="94"/>
        <end position="104"/>
    </location>
</feature>
<sequence>MAFKPTHARTADGERNAKKGKHSSYTTSQTSFSRPASRRVQAPAPVVDRREDATIAFIKVHADRKDKLLVSSERPHLRVRADAMRSLTVPLSQDGRRARQEHPPRPPAGSRGAGLARTAARYLQNDMVFFLVNHREHFFVTVLNFAKAEYQVLDSGNYARYNGVRFYEEAMSKIRDGVGRCMEEAGRAHVAGWRLRLEPGLPEQNDESSCGLFALKWMELWDGEELARSFSMDDVHAFRKKLAEELVFSELNEMQDVKEQIESKMT</sequence>
<feature type="compositionally biased region" description="Polar residues" evidence="4">
    <location>
        <begin position="23"/>
        <end position="34"/>
    </location>
</feature>
<evidence type="ECO:0000256" key="3">
    <source>
        <dbReference type="ARBA" id="ARBA00022801"/>
    </source>
</evidence>
<dbReference type="GO" id="GO:0006508">
    <property type="term" value="P:proteolysis"/>
    <property type="evidence" value="ECO:0007669"/>
    <property type="project" value="UniProtKB-KW"/>
</dbReference>
<proteinExistence type="inferred from homology"/>
<organism evidence="6 7">
    <name type="scientific">Triticum turgidum subsp. durum</name>
    <name type="common">Durum wheat</name>
    <name type="synonym">Triticum durum</name>
    <dbReference type="NCBI Taxonomy" id="4567"/>
    <lineage>
        <taxon>Eukaryota</taxon>
        <taxon>Viridiplantae</taxon>
        <taxon>Streptophyta</taxon>
        <taxon>Embryophyta</taxon>
        <taxon>Tracheophyta</taxon>
        <taxon>Spermatophyta</taxon>
        <taxon>Magnoliopsida</taxon>
        <taxon>Liliopsida</taxon>
        <taxon>Poales</taxon>
        <taxon>Poaceae</taxon>
        <taxon>BOP clade</taxon>
        <taxon>Pooideae</taxon>
        <taxon>Triticodae</taxon>
        <taxon>Triticeae</taxon>
        <taxon>Triticinae</taxon>
        <taxon>Triticum</taxon>
    </lineage>
</organism>
<accession>A0A9R0UTE6</accession>
<name>A0A9R0UTE6_TRITD</name>
<dbReference type="InterPro" id="IPR038765">
    <property type="entry name" value="Papain-like_cys_pep_sf"/>
</dbReference>
<dbReference type="Gramene" id="TRITD1Av1G094060.1">
    <property type="protein sequence ID" value="TRITD1Av1G094060.1"/>
    <property type="gene ID" value="TRITD1Av1G094060"/>
</dbReference>
<evidence type="ECO:0000259" key="5">
    <source>
        <dbReference type="Pfam" id="PF02902"/>
    </source>
</evidence>
<feature type="region of interest" description="Disordered" evidence="4">
    <location>
        <begin position="88"/>
        <end position="114"/>
    </location>
</feature>
<comment type="similarity">
    <text evidence="1">Belongs to the peptidase C48 family.</text>
</comment>
<dbReference type="Gene3D" id="3.40.395.10">
    <property type="entry name" value="Adenoviral Proteinase, Chain A"/>
    <property type="match status" value="1"/>
</dbReference>
<gene>
    <name evidence="6" type="ORF">TRITD_1Av1G094060</name>
</gene>
<keyword evidence="7" id="KW-1185">Reference proteome</keyword>
<dbReference type="AlphaFoldDB" id="A0A9R0UTE6"/>
<feature type="region of interest" description="Disordered" evidence="4">
    <location>
        <begin position="1"/>
        <end position="45"/>
    </location>
</feature>
<keyword evidence="3" id="KW-0378">Hydrolase</keyword>
<dbReference type="Proteomes" id="UP000324705">
    <property type="component" value="Chromosome 1A"/>
</dbReference>
<reference evidence="6 7" key="1">
    <citation type="submission" date="2017-09" db="EMBL/GenBank/DDBJ databases">
        <authorList>
            <consortium name="International Durum Wheat Genome Sequencing Consortium (IDWGSC)"/>
            <person name="Milanesi L."/>
        </authorList>
    </citation>
    <scope>NUCLEOTIDE SEQUENCE [LARGE SCALE GENOMIC DNA]</scope>
    <source>
        <strain evidence="7">cv. Svevo</strain>
    </source>
</reference>
<protein>
    <recommendedName>
        <fullName evidence="5">Ubiquitin-like protease family profile domain-containing protein</fullName>
    </recommendedName>
</protein>
<evidence type="ECO:0000313" key="6">
    <source>
        <dbReference type="EMBL" id="VAH04247.1"/>
    </source>
</evidence>
<keyword evidence="2" id="KW-0645">Protease</keyword>
<dbReference type="Pfam" id="PF02902">
    <property type="entry name" value="Peptidase_C48"/>
    <property type="match status" value="1"/>
</dbReference>
<dbReference type="SUPFAM" id="SSF54001">
    <property type="entry name" value="Cysteine proteinases"/>
    <property type="match status" value="1"/>
</dbReference>
<evidence type="ECO:0000313" key="7">
    <source>
        <dbReference type="Proteomes" id="UP000324705"/>
    </source>
</evidence>
<evidence type="ECO:0000256" key="4">
    <source>
        <dbReference type="SAM" id="MobiDB-lite"/>
    </source>
</evidence>
<evidence type="ECO:0000256" key="1">
    <source>
        <dbReference type="ARBA" id="ARBA00005234"/>
    </source>
</evidence>